<evidence type="ECO:0000313" key="2">
    <source>
        <dbReference type="EMBL" id="GAA1984563.1"/>
    </source>
</evidence>
<reference evidence="3" key="1">
    <citation type="journal article" date="2019" name="Int. J. Syst. Evol. Microbiol.">
        <title>The Global Catalogue of Microorganisms (GCM) 10K type strain sequencing project: providing services to taxonomists for standard genome sequencing and annotation.</title>
        <authorList>
            <consortium name="The Broad Institute Genomics Platform"/>
            <consortium name="The Broad Institute Genome Sequencing Center for Infectious Disease"/>
            <person name="Wu L."/>
            <person name="Ma J."/>
        </authorList>
    </citation>
    <scope>NUCLEOTIDE SEQUENCE [LARGE SCALE GENOMIC DNA]</scope>
    <source>
        <strain evidence="3">JCM 15313</strain>
    </source>
</reference>
<organism evidence="2 3">
    <name type="scientific">Nocardiopsis rhodophaea</name>
    <dbReference type="NCBI Taxonomy" id="280238"/>
    <lineage>
        <taxon>Bacteria</taxon>
        <taxon>Bacillati</taxon>
        <taxon>Actinomycetota</taxon>
        <taxon>Actinomycetes</taxon>
        <taxon>Streptosporangiales</taxon>
        <taxon>Nocardiopsidaceae</taxon>
        <taxon>Nocardiopsis</taxon>
    </lineage>
</organism>
<feature type="chain" id="PRO_5045081964" evidence="1">
    <location>
        <begin position="25"/>
        <end position="263"/>
    </location>
</feature>
<dbReference type="RefSeq" id="WP_344103523.1">
    <property type="nucleotide sequence ID" value="NZ_BAAAPC010000002.1"/>
</dbReference>
<comment type="caution">
    <text evidence="2">The sequence shown here is derived from an EMBL/GenBank/DDBJ whole genome shotgun (WGS) entry which is preliminary data.</text>
</comment>
<protein>
    <submittedName>
        <fullName evidence="2">Uncharacterized protein</fullName>
    </submittedName>
</protein>
<evidence type="ECO:0000313" key="3">
    <source>
        <dbReference type="Proteomes" id="UP001501585"/>
    </source>
</evidence>
<dbReference type="EMBL" id="BAAAPC010000002">
    <property type="protein sequence ID" value="GAA1984563.1"/>
    <property type="molecule type" value="Genomic_DNA"/>
</dbReference>
<feature type="signal peptide" evidence="1">
    <location>
        <begin position="1"/>
        <end position="24"/>
    </location>
</feature>
<keyword evidence="1" id="KW-0732">Signal</keyword>
<gene>
    <name evidence="2" type="ORF">GCM10009799_07500</name>
</gene>
<keyword evidence="3" id="KW-1185">Reference proteome</keyword>
<dbReference type="Proteomes" id="UP001501585">
    <property type="component" value="Unassembled WGS sequence"/>
</dbReference>
<name>A0ABP5DUB7_9ACTN</name>
<accession>A0ABP5DUB7</accession>
<sequence>MTRISFLLAAAAAMTLSMAAPATAETPAGSPVNRAYAQTDVTTVGAEQCDLPVEERSGNWLCLSDKRDQAEAHETALEAADEATAQQASTHCTSQACWSRYSAISGDFSSAGSFGYGPLVIGKVNVYYRTDLLGFRSTSQPVLFMADTNVSDLTMSGERLSYPWFRPEGMPVRAGATFSSYATPATAAHEVVRWKPNGYRVADQTARVGGVVHQWSWSKPGYPGSWYVYGKSIKFTKMRYGYRYGDVNYLPKEPVRYGWRLTR</sequence>
<proteinExistence type="predicted"/>
<evidence type="ECO:0000256" key="1">
    <source>
        <dbReference type="SAM" id="SignalP"/>
    </source>
</evidence>